<keyword evidence="1" id="KW-1133">Transmembrane helix</keyword>
<sequence>MRMKQPDLNLSNDTLVLIEKLKKRKKEWDRLKKTQWIFLIVTAALLLYFTISFYHKVLLVSGGNAMVILDLLVSDKRLSASLLALISFFMFTRNLVKQKEKAKTKYENIRMETVDRLDADWLLDVKSEARDQISSYLDKEYDINIAYKS</sequence>
<feature type="transmembrane region" description="Helical" evidence="1">
    <location>
        <begin position="78"/>
        <end position="96"/>
    </location>
</feature>
<dbReference type="InterPro" id="IPR020210">
    <property type="entry name" value="Uncharacterised_YpbF_TM"/>
</dbReference>
<evidence type="ECO:0000256" key="1">
    <source>
        <dbReference type="SAM" id="Phobius"/>
    </source>
</evidence>
<dbReference type="Pfam" id="PF10864">
    <property type="entry name" value="DUF2663"/>
    <property type="match status" value="1"/>
</dbReference>
<name>A0ABW9UGP8_9BACL</name>
<proteinExistence type="predicted"/>
<accession>A0ABW9UGP8</accession>
<evidence type="ECO:0000313" key="3">
    <source>
        <dbReference type="Proteomes" id="UP000467637"/>
    </source>
</evidence>
<reference evidence="2 3" key="1">
    <citation type="submission" date="2019-12" db="EMBL/GenBank/DDBJ databases">
        <authorList>
            <person name="Huq M.A."/>
        </authorList>
    </citation>
    <scope>NUCLEOTIDE SEQUENCE [LARGE SCALE GENOMIC DNA]</scope>
    <source>
        <strain evidence="2 3">MAH-34</strain>
    </source>
</reference>
<gene>
    <name evidence="2" type="ORF">GON05_25020</name>
</gene>
<organism evidence="2 3">
    <name type="scientific">Paenibacillus anseongense</name>
    <dbReference type="NCBI Taxonomy" id="2682845"/>
    <lineage>
        <taxon>Bacteria</taxon>
        <taxon>Bacillati</taxon>
        <taxon>Bacillota</taxon>
        <taxon>Bacilli</taxon>
        <taxon>Bacillales</taxon>
        <taxon>Paenibacillaceae</taxon>
        <taxon>Paenibacillus</taxon>
    </lineage>
</organism>
<comment type="caution">
    <text evidence="2">The sequence shown here is derived from an EMBL/GenBank/DDBJ whole genome shotgun (WGS) entry which is preliminary data.</text>
</comment>
<keyword evidence="1" id="KW-0812">Transmembrane</keyword>
<dbReference type="EMBL" id="WSEM01000020">
    <property type="protein sequence ID" value="MVQ37888.1"/>
    <property type="molecule type" value="Genomic_DNA"/>
</dbReference>
<protein>
    <submittedName>
        <fullName evidence="2">DUF2663 family protein</fullName>
    </submittedName>
</protein>
<dbReference type="Proteomes" id="UP000467637">
    <property type="component" value="Unassembled WGS sequence"/>
</dbReference>
<feature type="transmembrane region" description="Helical" evidence="1">
    <location>
        <begin position="36"/>
        <end position="58"/>
    </location>
</feature>
<evidence type="ECO:0000313" key="2">
    <source>
        <dbReference type="EMBL" id="MVQ37888.1"/>
    </source>
</evidence>
<keyword evidence="1" id="KW-0472">Membrane</keyword>
<keyword evidence="3" id="KW-1185">Reference proteome</keyword>